<dbReference type="EMBL" id="SWBQ01000002">
    <property type="protein sequence ID" value="TKC07579.1"/>
    <property type="molecule type" value="Genomic_DNA"/>
</dbReference>
<evidence type="ECO:0000259" key="2">
    <source>
        <dbReference type="Pfam" id="PF04773"/>
    </source>
</evidence>
<evidence type="ECO:0000256" key="1">
    <source>
        <dbReference type="SAM" id="Phobius"/>
    </source>
</evidence>
<evidence type="ECO:0000259" key="3">
    <source>
        <dbReference type="Pfam" id="PF16344"/>
    </source>
</evidence>
<keyword evidence="1" id="KW-1133">Transmembrane helix</keyword>
<dbReference type="Gene3D" id="3.55.50.30">
    <property type="match status" value="1"/>
</dbReference>
<name>A0A4U1CKN5_9SPHI</name>
<feature type="domain" description="Protein FecR C-terminal" evidence="3">
    <location>
        <begin position="258"/>
        <end position="324"/>
    </location>
</feature>
<dbReference type="PANTHER" id="PTHR30273">
    <property type="entry name" value="PERIPLASMIC SIGNAL SENSOR AND SIGMA FACTOR ACTIVATOR FECR-RELATED"/>
    <property type="match status" value="1"/>
</dbReference>
<protein>
    <submittedName>
        <fullName evidence="4">DUF4974 domain-containing protein</fullName>
    </submittedName>
</protein>
<organism evidence="4 5">
    <name type="scientific">Pedobacter frigoris</name>
    <dbReference type="NCBI Taxonomy" id="2571272"/>
    <lineage>
        <taxon>Bacteria</taxon>
        <taxon>Pseudomonadati</taxon>
        <taxon>Bacteroidota</taxon>
        <taxon>Sphingobacteriia</taxon>
        <taxon>Sphingobacteriales</taxon>
        <taxon>Sphingobacteriaceae</taxon>
        <taxon>Pedobacter</taxon>
    </lineage>
</organism>
<dbReference type="InterPro" id="IPR006860">
    <property type="entry name" value="FecR"/>
</dbReference>
<dbReference type="PIRSF" id="PIRSF018266">
    <property type="entry name" value="FecR"/>
    <property type="match status" value="1"/>
</dbReference>
<feature type="domain" description="FecR protein" evidence="2">
    <location>
        <begin position="119"/>
        <end position="213"/>
    </location>
</feature>
<evidence type="ECO:0000313" key="5">
    <source>
        <dbReference type="Proteomes" id="UP000307244"/>
    </source>
</evidence>
<keyword evidence="5" id="KW-1185">Reference proteome</keyword>
<dbReference type="OrthoDB" id="1452822at2"/>
<comment type="caution">
    <text evidence="4">The sequence shown here is derived from an EMBL/GenBank/DDBJ whole genome shotgun (WGS) entry which is preliminary data.</text>
</comment>
<proteinExistence type="predicted"/>
<dbReference type="InterPro" id="IPR012373">
    <property type="entry name" value="Ferrdict_sens_TM"/>
</dbReference>
<accession>A0A4U1CKN5</accession>
<reference evidence="4 5" key="1">
    <citation type="submission" date="2019-04" db="EMBL/GenBank/DDBJ databases">
        <title>Pedobacter sp. RP-3-15 sp. nov., isolated from Arctic soil.</title>
        <authorList>
            <person name="Dahal R.H."/>
            <person name="Kim D.-U."/>
        </authorList>
    </citation>
    <scope>NUCLEOTIDE SEQUENCE [LARGE SCALE GENOMIC DNA]</scope>
    <source>
        <strain evidence="4 5">RP-3-15</strain>
    </source>
</reference>
<keyword evidence="1" id="KW-0812">Transmembrane</keyword>
<feature type="transmembrane region" description="Helical" evidence="1">
    <location>
        <begin position="92"/>
        <end position="111"/>
    </location>
</feature>
<evidence type="ECO:0000313" key="4">
    <source>
        <dbReference type="EMBL" id="TKC07579.1"/>
    </source>
</evidence>
<dbReference type="Gene3D" id="2.60.120.1440">
    <property type="match status" value="1"/>
</dbReference>
<dbReference type="PANTHER" id="PTHR30273:SF2">
    <property type="entry name" value="PROTEIN FECR"/>
    <property type="match status" value="1"/>
</dbReference>
<sequence>MEQFETNEEFIYSLIIDDLDGTISATDKVILDQWRNAADENERTYNDFRNIQLGMDKLYSRHSTDPQLSWEALDQKIASEPPTVVKSGNIKMWYKIAAAVLVILSVGYYFVLDSGYVVIRTEDNAAITRVVLPDGTDVNLNASTVVRYNKADFLDDRKLELLKGEVFIHVANHELKSQFRVAMGELEAQDIGTSFNIEKQDGKIAVIVEAGIVALKHAPTGKQVVLESGKLGVYNEETKELSTLNNSDLNYKAWIDRKFTFVEIPLAEVAKQMEKVYLIPISLKGDGLKNKKLTARLHYQTLDSALAVISASLQCKVTKERDNYVLSDK</sequence>
<gene>
    <name evidence="4" type="ORF">FA047_10080</name>
</gene>
<dbReference type="Pfam" id="PF16344">
    <property type="entry name" value="FecR_C"/>
    <property type="match status" value="1"/>
</dbReference>
<dbReference type="Proteomes" id="UP000307244">
    <property type="component" value="Unassembled WGS sequence"/>
</dbReference>
<dbReference type="GO" id="GO:0016989">
    <property type="term" value="F:sigma factor antagonist activity"/>
    <property type="evidence" value="ECO:0007669"/>
    <property type="project" value="TreeGrafter"/>
</dbReference>
<dbReference type="Pfam" id="PF04773">
    <property type="entry name" value="FecR"/>
    <property type="match status" value="1"/>
</dbReference>
<keyword evidence="1" id="KW-0472">Membrane</keyword>
<dbReference type="AlphaFoldDB" id="A0A4U1CKN5"/>
<dbReference type="RefSeq" id="WP_136835908.1">
    <property type="nucleotide sequence ID" value="NZ_SWBQ01000002.1"/>
</dbReference>
<dbReference type="InterPro" id="IPR032508">
    <property type="entry name" value="FecR_C"/>
</dbReference>